<name>A0AA38SNK8_9ASTR</name>
<dbReference type="EMBL" id="JARYMX010000008">
    <property type="protein sequence ID" value="KAJ9539440.1"/>
    <property type="molecule type" value="Genomic_DNA"/>
</dbReference>
<comment type="caution">
    <text evidence="1">The sequence shown here is derived from an EMBL/GenBank/DDBJ whole genome shotgun (WGS) entry which is preliminary data.</text>
</comment>
<keyword evidence="2" id="KW-1185">Reference proteome</keyword>
<evidence type="ECO:0000313" key="2">
    <source>
        <dbReference type="Proteomes" id="UP001172457"/>
    </source>
</evidence>
<proteinExistence type="predicted"/>
<evidence type="ECO:0000313" key="1">
    <source>
        <dbReference type="EMBL" id="KAJ9539440.1"/>
    </source>
</evidence>
<reference evidence="1" key="1">
    <citation type="submission" date="2023-03" db="EMBL/GenBank/DDBJ databases">
        <title>Chromosome-scale reference genome and RAD-based genetic map of yellow starthistle (Centaurea solstitialis) reveal putative structural variation and QTLs associated with invader traits.</title>
        <authorList>
            <person name="Reatini B."/>
            <person name="Cang F.A."/>
            <person name="Jiang Q."/>
            <person name="Mckibben M.T.W."/>
            <person name="Barker M.S."/>
            <person name="Rieseberg L.H."/>
            <person name="Dlugosch K.M."/>
        </authorList>
    </citation>
    <scope>NUCLEOTIDE SEQUENCE</scope>
    <source>
        <strain evidence="1">CAN-66</strain>
        <tissue evidence="1">Leaf</tissue>
    </source>
</reference>
<dbReference type="AlphaFoldDB" id="A0AA38SNK8"/>
<organism evidence="1 2">
    <name type="scientific">Centaurea solstitialis</name>
    <name type="common">yellow star-thistle</name>
    <dbReference type="NCBI Taxonomy" id="347529"/>
    <lineage>
        <taxon>Eukaryota</taxon>
        <taxon>Viridiplantae</taxon>
        <taxon>Streptophyta</taxon>
        <taxon>Embryophyta</taxon>
        <taxon>Tracheophyta</taxon>
        <taxon>Spermatophyta</taxon>
        <taxon>Magnoliopsida</taxon>
        <taxon>eudicotyledons</taxon>
        <taxon>Gunneridae</taxon>
        <taxon>Pentapetalae</taxon>
        <taxon>asterids</taxon>
        <taxon>campanulids</taxon>
        <taxon>Asterales</taxon>
        <taxon>Asteraceae</taxon>
        <taxon>Carduoideae</taxon>
        <taxon>Cardueae</taxon>
        <taxon>Centaureinae</taxon>
        <taxon>Centaurea</taxon>
    </lineage>
</organism>
<accession>A0AA38SNK8</accession>
<dbReference type="PANTHER" id="PTHR47481:SF41">
    <property type="entry name" value="COPIA-LIKE POLYPROTEIN_RETROTRANSPOSON"/>
    <property type="match status" value="1"/>
</dbReference>
<protein>
    <submittedName>
        <fullName evidence="1">Uncharacterized protein</fullName>
    </submittedName>
</protein>
<gene>
    <name evidence="1" type="ORF">OSB04_032173</name>
</gene>
<dbReference type="Proteomes" id="UP001172457">
    <property type="component" value="Chromosome 8"/>
</dbReference>
<sequence length="78" mass="8836">MVLGDRSISEYCQKMKLLSDLLANIDSSVPEKTLVSYLINGLSPQFDNIAIVLRHPTFLQARSILLLEEQHLSRARPQ</sequence>
<dbReference type="PANTHER" id="PTHR47481">
    <property type="match status" value="1"/>
</dbReference>